<comment type="caution">
    <text evidence="3">The sequence shown here is derived from an EMBL/GenBank/DDBJ whole genome shotgun (WGS) entry which is preliminary data.</text>
</comment>
<dbReference type="RefSeq" id="WP_395416562.1">
    <property type="nucleotide sequence ID" value="NZ_JBIPKE010000013.1"/>
</dbReference>
<protein>
    <submittedName>
        <fullName evidence="3">DUF2147 domain-containing protein</fullName>
    </submittedName>
</protein>
<sequence length="143" mass="16420">MRQIFLLPLFFSLISVQAQSVTGLWKTIDDETGKPRSIVQIEERDGQIFGTIVRLFRSPDEEQDPVCKVCPGKRKNQKIIGMEIISGLSYDQDDEEYSGGEILDPESGNVYDCKIWLSEDGTLKVRGYVMFLYRTQTWLPYAE</sequence>
<dbReference type="PANTHER" id="PTHR36919">
    <property type="entry name" value="BLR1215 PROTEIN"/>
    <property type="match status" value="1"/>
</dbReference>
<keyword evidence="4" id="KW-1185">Reference proteome</keyword>
<keyword evidence="1" id="KW-0732">Signal</keyword>
<gene>
    <name evidence="3" type="ORF">ACHKAR_05845</name>
</gene>
<dbReference type="Gene3D" id="2.40.128.520">
    <property type="match status" value="1"/>
</dbReference>
<evidence type="ECO:0000256" key="1">
    <source>
        <dbReference type="SAM" id="SignalP"/>
    </source>
</evidence>
<dbReference type="Proteomes" id="UP001610063">
    <property type="component" value="Unassembled WGS sequence"/>
</dbReference>
<name>A0ABW7N5X3_9BACT</name>
<evidence type="ECO:0000313" key="4">
    <source>
        <dbReference type="Proteomes" id="UP001610063"/>
    </source>
</evidence>
<accession>A0ABW7N5X3</accession>
<feature type="signal peptide" evidence="1">
    <location>
        <begin position="1"/>
        <end position="18"/>
    </location>
</feature>
<evidence type="ECO:0000313" key="3">
    <source>
        <dbReference type="EMBL" id="MFH6982949.1"/>
    </source>
</evidence>
<reference evidence="3 4" key="1">
    <citation type="journal article" date="2013" name="Int. J. Syst. Evol. Microbiol.">
        <title>Marinoscillum luteum sp. nov., isolated from marine sediment.</title>
        <authorList>
            <person name="Cha I.T."/>
            <person name="Park S.J."/>
            <person name="Kim S.J."/>
            <person name="Kim J.G."/>
            <person name="Jung M.Y."/>
            <person name="Shin K.S."/>
            <person name="Kwon K.K."/>
            <person name="Yang S.H."/>
            <person name="Seo Y.S."/>
            <person name="Rhee S.K."/>
        </authorList>
    </citation>
    <scope>NUCLEOTIDE SEQUENCE [LARGE SCALE GENOMIC DNA]</scope>
    <source>
        <strain evidence="3 4">KCTC 23939</strain>
    </source>
</reference>
<evidence type="ECO:0000259" key="2">
    <source>
        <dbReference type="Pfam" id="PF09917"/>
    </source>
</evidence>
<dbReference type="InterPro" id="IPR019223">
    <property type="entry name" value="DUF2147"/>
</dbReference>
<proteinExistence type="predicted"/>
<dbReference type="PANTHER" id="PTHR36919:SF3">
    <property type="entry name" value="BLL5882 PROTEIN"/>
    <property type="match status" value="1"/>
</dbReference>
<feature type="chain" id="PRO_5046992342" evidence="1">
    <location>
        <begin position="19"/>
        <end position="143"/>
    </location>
</feature>
<organism evidence="3 4">
    <name type="scientific">Marinoscillum luteum</name>
    <dbReference type="NCBI Taxonomy" id="861051"/>
    <lineage>
        <taxon>Bacteria</taxon>
        <taxon>Pseudomonadati</taxon>
        <taxon>Bacteroidota</taxon>
        <taxon>Cytophagia</taxon>
        <taxon>Cytophagales</taxon>
        <taxon>Reichenbachiellaceae</taxon>
        <taxon>Marinoscillum</taxon>
    </lineage>
</organism>
<dbReference type="Pfam" id="PF09917">
    <property type="entry name" value="DUF2147"/>
    <property type="match status" value="1"/>
</dbReference>
<feature type="domain" description="DUF2147" evidence="2">
    <location>
        <begin position="23"/>
        <end position="138"/>
    </location>
</feature>
<dbReference type="EMBL" id="JBIPKE010000013">
    <property type="protein sequence ID" value="MFH6982949.1"/>
    <property type="molecule type" value="Genomic_DNA"/>
</dbReference>